<dbReference type="EMBL" id="JARKHS020026996">
    <property type="protein sequence ID" value="KAK8765810.1"/>
    <property type="molecule type" value="Genomic_DNA"/>
</dbReference>
<reference evidence="2 3" key="1">
    <citation type="journal article" date="2023" name="Arcadia Sci">
        <title>De novo assembly of a long-read Amblyomma americanum tick genome.</title>
        <authorList>
            <person name="Chou S."/>
            <person name="Poskanzer K.E."/>
            <person name="Rollins M."/>
            <person name="Thuy-Boun P.S."/>
        </authorList>
    </citation>
    <scope>NUCLEOTIDE SEQUENCE [LARGE SCALE GENOMIC DNA]</scope>
    <source>
        <strain evidence="2">F_SG_1</strain>
        <tissue evidence="2">Salivary glands</tissue>
    </source>
</reference>
<feature type="chain" id="PRO_5042948170" description="Secreted protein" evidence="1">
    <location>
        <begin position="21"/>
        <end position="75"/>
    </location>
</feature>
<protein>
    <recommendedName>
        <fullName evidence="4">Secreted protein</fullName>
    </recommendedName>
</protein>
<keyword evidence="1" id="KW-0732">Signal</keyword>
<keyword evidence="3" id="KW-1185">Reference proteome</keyword>
<comment type="caution">
    <text evidence="2">The sequence shown here is derived from an EMBL/GenBank/DDBJ whole genome shotgun (WGS) entry which is preliminary data.</text>
</comment>
<evidence type="ECO:0000256" key="1">
    <source>
        <dbReference type="SAM" id="SignalP"/>
    </source>
</evidence>
<sequence>MNTAKLGFFLVLCLLTKGWCSLWCRPHAPGCHLFKQPGVCQRIEDCPFGCVCWGGLGEDGLTDGECWCNSTLPEP</sequence>
<dbReference type="AlphaFoldDB" id="A0AAQ4DTM0"/>
<evidence type="ECO:0000313" key="3">
    <source>
        <dbReference type="Proteomes" id="UP001321473"/>
    </source>
</evidence>
<evidence type="ECO:0000313" key="2">
    <source>
        <dbReference type="EMBL" id="KAK8765810.1"/>
    </source>
</evidence>
<proteinExistence type="predicted"/>
<name>A0AAQ4DTM0_AMBAM</name>
<organism evidence="2 3">
    <name type="scientific">Amblyomma americanum</name>
    <name type="common">Lone star tick</name>
    <dbReference type="NCBI Taxonomy" id="6943"/>
    <lineage>
        <taxon>Eukaryota</taxon>
        <taxon>Metazoa</taxon>
        <taxon>Ecdysozoa</taxon>
        <taxon>Arthropoda</taxon>
        <taxon>Chelicerata</taxon>
        <taxon>Arachnida</taxon>
        <taxon>Acari</taxon>
        <taxon>Parasitiformes</taxon>
        <taxon>Ixodida</taxon>
        <taxon>Ixodoidea</taxon>
        <taxon>Ixodidae</taxon>
        <taxon>Amblyomminae</taxon>
        <taxon>Amblyomma</taxon>
    </lineage>
</organism>
<gene>
    <name evidence="2" type="ORF">V5799_031581</name>
</gene>
<evidence type="ECO:0008006" key="4">
    <source>
        <dbReference type="Google" id="ProtNLM"/>
    </source>
</evidence>
<accession>A0AAQ4DTM0</accession>
<dbReference type="Proteomes" id="UP001321473">
    <property type="component" value="Unassembled WGS sequence"/>
</dbReference>
<feature type="signal peptide" evidence="1">
    <location>
        <begin position="1"/>
        <end position="20"/>
    </location>
</feature>